<dbReference type="STRING" id="106549.A0A540LRR9"/>
<feature type="region of interest" description="Disordered" evidence="1">
    <location>
        <begin position="1"/>
        <end position="44"/>
    </location>
</feature>
<reference evidence="2 3" key="1">
    <citation type="journal article" date="2019" name="G3 (Bethesda)">
        <title>Sequencing of a Wild Apple (Malus baccata) Genome Unravels the Differences Between Cultivated and Wild Apple Species Regarding Disease Resistance and Cold Tolerance.</title>
        <authorList>
            <person name="Chen X."/>
        </authorList>
    </citation>
    <scope>NUCLEOTIDE SEQUENCE [LARGE SCALE GENOMIC DNA]</scope>
    <source>
        <strain evidence="3">cv. Shandingzi</strain>
        <tissue evidence="2">Leaves</tissue>
    </source>
</reference>
<dbReference type="EMBL" id="VIEB01000487">
    <property type="protein sequence ID" value="TQD89203.1"/>
    <property type="molecule type" value="Genomic_DNA"/>
</dbReference>
<comment type="caution">
    <text evidence="2">The sequence shown here is derived from an EMBL/GenBank/DDBJ whole genome shotgun (WGS) entry which is preliminary data.</text>
</comment>
<name>A0A540LRR9_MALBA</name>
<evidence type="ECO:0000313" key="3">
    <source>
        <dbReference type="Proteomes" id="UP000315295"/>
    </source>
</evidence>
<organism evidence="2 3">
    <name type="scientific">Malus baccata</name>
    <name type="common">Siberian crab apple</name>
    <name type="synonym">Pyrus baccata</name>
    <dbReference type="NCBI Taxonomy" id="106549"/>
    <lineage>
        <taxon>Eukaryota</taxon>
        <taxon>Viridiplantae</taxon>
        <taxon>Streptophyta</taxon>
        <taxon>Embryophyta</taxon>
        <taxon>Tracheophyta</taxon>
        <taxon>Spermatophyta</taxon>
        <taxon>Magnoliopsida</taxon>
        <taxon>eudicotyledons</taxon>
        <taxon>Gunneridae</taxon>
        <taxon>Pentapetalae</taxon>
        <taxon>rosids</taxon>
        <taxon>fabids</taxon>
        <taxon>Rosales</taxon>
        <taxon>Rosaceae</taxon>
        <taxon>Amygdaloideae</taxon>
        <taxon>Maleae</taxon>
        <taxon>Malus</taxon>
    </lineage>
</organism>
<protein>
    <submittedName>
        <fullName evidence="2">Uncharacterized protein</fullName>
    </submittedName>
</protein>
<accession>A0A540LRR9</accession>
<proteinExistence type="predicted"/>
<keyword evidence="3" id="KW-1185">Reference proteome</keyword>
<dbReference type="AlphaFoldDB" id="A0A540LRR9"/>
<evidence type="ECO:0000256" key="1">
    <source>
        <dbReference type="SAM" id="MobiDB-lite"/>
    </source>
</evidence>
<sequence length="135" mass="14637">MQDVFGLATSGPTTSLPPRPQAGFGIRPSGPPAKDSKPLNISGNGFAPDSSLGDDVFLQLHLNQSKIFLLAAYQSHQPLCQYLLGSSLQLAQVHRLVASLHRPSHLTNQINWSQLRLALLEFQQELGTLLLVSSI</sequence>
<evidence type="ECO:0000313" key="2">
    <source>
        <dbReference type="EMBL" id="TQD89203.1"/>
    </source>
</evidence>
<dbReference type="Proteomes" id="UP000315295">
    <property type="component" value="Unassembled WGS sequence"/>
</dbReference>
<gene>
    <name evidence="2" type="ORF">C1H46_025248</name>
</gene>